<dbReference type="GO" id="GO:0000978">
    <property type="term" value="F:RNA polymerase II cis-regulatory region sequence-specific DNA binding"/>
    <property type="evidence" value="ECO:0007669"/>
    <property type="project" value="TreeGrafter"/>
</dbReference>
<evidence type="ECO:0000256" key="2">
    <source>
        <dbReference type="ARBA" id="ARBA00006991"/>
    </source>
</evidence>
<comment type="subcellular location">
    <subcellularLocation>
        <location evidence="1">Nucleus</location>
    </subcellularLocation>
</comment>
<dbReference type="FunFam" id="3.30.160.60:FF:000193">
    <property type="entry name" value="Zinc finger protein 300"/>
    <property type="match status" value="1"/>
</dbReference>
<dbReference type="SUPFAM" id="SSF57667">
    <property type="entry name" value="beta-beta-alpha zinc fingers"/>
    <property type="match status" value="1"/>
</dbReference>
<evidence type="ECO:0000256" key="11">
    <source>
        <dbReference type="SAM" id="MobiDB-lite"/>
    </source>
</evidence>
<accession>A0A9P7VKU2</accession>
<evidence type="ECO:0000256" key="5">
    <source>
        <dbReference type="ARBA" id="ARBA00022771"/>
    </source>
</evidence>
<dbReference type="GO" id="GO:0008270">
    <property type="term" value="F:zinc ion binding"/>
    <property type="evidence" value="ECO:0007669"/>
    <property type="project" value="UniProtKB-KW"/>
</dbReference>
<sequence>MRVRGSAPPKHIPYFPPPPPNRKRKASSSIHVPGSHTSSSSVSFRHGVKDGPSTPQHHSPHASDSTTVSSSGEGDDEADGESENTRLAHFPSSRKHVCTLCDKRFNRPSSLNIHVNSHTGAKPFPCPFPACGRAFNVNSNMRRHYRGHLDTNKGGSSQSRF</sequence>
<feature type="compositionally biased region" description="Pro residues" evidence="11">
    <location>
        <begin position="10"/>
        <end position="20"/>
    </location>
</feature>
<dbReference type="PROSITE" id="PS00028">
    <property type="entry name" value="ZINC_FINGER_C2H2_1"/>
    <property type="match status" value="2"/>
</dbReference>
<feature type="compositionally biased region" description="Polar residues" evidence="11">
    <location>
        <begin position="53"/>
        <end position="68"/>
    </location>
</feature>
<proteinExistence type="inferred from homology"/>
<dbReference type="RefSeq" id="XP_043036054.1">
    <property type="nucleotide sequence ID" value="XM_043183603.1"/>
</dbReference>
<dbReference type="SMART" id="SM00355">
    <property type="entry name" value="ZnF_C2H2"/>
    <property type="match status" value="2"/>
</dbReference>
<feature type="compositionally biased region" description="Low complexity" evidence="11">
    <location>
        <begin position="27"/>
        <end position="43"/>
    </location>
</feature>
<feature type="compositionally biased region" description="Acidic residues" evidence="11">
    <location>
        <begin position="73"/>
        <end position="82"/>
    </location>
</feature>
<feature type="domain" description="C2H2-type" evidence="12">
    <location>
        <begin position="96"/>
        <end position="123"/>
    </location>
</feature>
<evidence type="ECO:0000313" key="13">
    <source>
        <dbReference type="EMBL" id="KAG7442554.1"/>
    </source>
</evidence>
<evidence type="ECO:0000256" key="8">
    <source>
        <dbReference type="ARBA" id="ARBA00023163"/>
    </source>
</evidence>
<comment type="caution">
    <text evidence="13">The sequence shown here is derived from an EMBL/GenBank/DDBJ whole genome shotgun (WGS) entry which is preliminary data.</text>
</comment>
<evidence type="ECO:0000256" key="6">
    <source>
        <dbReference type="ARBA" id="ARBA00022833"/>
    </source>
</evidence>
<dbReference type="GO" id="GO:0000785">
    <property type="term" value="C:chromatin"/>
    <property type="evidence" value="ECO:0007669"/>
    <property type="project" value="TreeGrafter"/>
</dbReference>
<dbReference type="Pfam" id="PF00096">
    <property type="entry name" value="zf-C2H2"/>
    <property type="match status" value="2"/>
</dbReference>
<dbReference type="GO" id="GO:0000981">
    <property type="term" value="F:DNA-binding transcription factor activity, RNA polymerase II-specific"/>
    <property type="evidence" value="ECO:0007669"/>
    <property type="project" value="TreeGrafter"/>
</dbReference>
<keyword evidence="7" id="KW-0805">Transcription regulation</keyword>
<dbReference type="PANTHER" id="PTHR14003">
    <property type="entry name" value="TRANSCRIPTIONAL REPRESSOR PROTEIN YY"/>
    <property type="match status" value="1"/>
</dbReference>
<keyword evidence="8" id="KW-0804">Transcription</keyword>
<evidence type="ECO:0000256" key="4">
    <source>
        <dbReference type="ARBA" id="ARBA00022737"/>
    </source>
</evidence>
<dbReference type="InterPro" id="IPR013087">
    <property type="entry name" value="Znf_C2H2_type"/>
</dbReference>
<keyword evidence="5 10" id="KW-0863">Zinc-finger</keyword>
<gene>
    <name evidence="13" type="ORF">BT62DRAFT_905534</name>
</gene>
<feature type="region of interest" description="Disordered" evidence="11">
    <location>
        <begin position="1"/>
        <end position="89"/>
    </location>
</feature>
<dbReference type="Proteomes" id="UP000812287">
    <property type="component" value="Unassembled WGS sequence"/>
</dbReference>
<keyword evidence="14" id="KW-1185">Reference proteome</keyword>
<evidence type="ECO:0000256" key="9">
    <source>
        <dbReference type="ARBA" id="ARBA00023242"/>
    </source>
</evidence>
<dbReference type="Gene3D" id="3.30.160.60">
    <property type="entry name" value="Classic Zinc Finger"/>
    <property type="match status" value="2"/>
</dbReference>
<evidence type="ECO:0000259" key="12">
    <source>
        <dbReference type="PROSITE" id="PS50157"/>
    </source>
</evidence>
<evidence type="ECO:0000256" key="1">
    <source>
        <dbReference type="ARBA" id="ARBA00004123"/>
    </source>
</evidence>
<keyword evidence="6" id="KW-0862">Zinc</keyword>
<keyword evidence="9" id="KW-0539">Nucleus</keyword>
<dbReference type="PROSITE" id="PS50157">
    <property type="entry name" value="ZINC_FINGER_C2H2_2"/>
    <property type="match status" value="2"/>
</dbReference>
<protein>
    <recommendedName>
        <fullName evidence="12">C2H2-type domain-containing protein</fullName>
    </recommendedName>
</protein>
<dbReference type="OrthoDB" id="6077919at2759"/>
<dbReference type="AlphaFoldDB" id="A0A9P7VKU2"/>
<evidence type="ECO:0000313" key="14">
    <source>
        <dbReference type="Proteomes" id="UP000812287"/>
    </source>
</evidence>
<evidence type="ECO:0000256" key="10">
    <source>
        <dbReference type="PROSITE-ProRule" id="PRU00042"/>
    </source>
</evidence>
<feature type="domain" description="C2H2-type" evidence="12">
    <location>
        <begin position="124"/>
        <end position="153"/>
    </location>
</feature>
<keyword evidence="4" id="KW-0677">Repeat</keyword>
<dbReference type="GO" id="GO:0031519">
    <property type="term" value="C:PcG protein complex"/>
    <property type="evidence" value="ECO:0007669"/>
    <property type="project" value="TreeGrafter"/>
</dbReference>
<keyword evidence="3" id="KW-0479">Metal-binding</keyword>
<name>A0A9P7VKU2_9AGAR</name>
<organism evidence="13 14">
    <name type="scientific">Guyanagaster necrorhizus</name>
    <dbReference type="NCBI Taxonomy" id="856835"/>
    <lineage>
        <taxon>Eukaryota</taxon>
        <taxon>Fungi</taxon>
        <taxon>Dikarya</taxon>
        <taxon>Basidiomycota</taxon>
        <taxon>Agaricomycotina</taxon>
        <taxon>Agaricomycetes</taxon>
        <taxon>Agaricomycetidae</taxon>
        <taxon>Agaricales</taxon>
        <taxon>Marasmiineae</taxon>
        <taxon>Physalacriaceae</taxon>
        <taxon>Guyanagaster</taxon>
    </lineage>
</organism>
<reference evidence="13" key="1">
    <citation type="submission" date="2020-11" db="EMBL/GenBank/DDBJ databases">
        <title>Adaptations for nitrogen fixation in a non-lichenized fungal sporocarp promotes dispersal by wood-feeding termites.</title>
        <authorList>
            <consortium name="DOE Joint Genome Institute"/>
            <person name="Koch R.A."/>
            <person name="Yoon G."/>
            <person name="Arayal U."/>
            <person name="Lail K."/>
            <person name="Amirebrahimi M."/>
            <person name="Labutti K."/>
            <person name="Lipzen A."/>
            <person name="Riley R."/>
            <person name="Barry K."/>
            <person name="Henrissat B."/>
            <person name="Grigoriev I.V."/>
            <person name="Herr J.R."/>
            <person name="Aime M.C."/>
        </authorList>
    </citation>
    <scope>NUCLEOTIDE SEQUENCE</scope>
    <source>
        <strain evidence="13">MCA 3950</strain>
    </source>
</reference>
<dbReference type="EMBL" id="MU250550">
    <property type="protein sequence ID" value="KAG7442554.1"/>
    <property type="molecule type" value="Genomic_DNA"/>
</dbReference>
<dbReference type="InterPro" id="IPR036236">
    <property type="entry name" value="Znf_C2H2_sf"/>
</dbReference>
<dbReference type="GO" id="GO:0005667">
    <property type="term" value="C:transcription regulator complex"/>
    <property type="evidence" value="ECO:0007669"/>
    <property type="project" value="TreeGrafter"/>
</dbReference>
<dbReference type="PANTHER" id="PTHR14003:SF20">
    <property type="entry name" value="FINGER DOMAIN PROTEIN, PUTATIVE (AFU_ORTHOLOGUE AFUA_4G10380)-RELATED"/>
    <property type="match status" value="1"/>
</dbReference>
<evidence type="ECO:0000256" key="7">
    <source>
        <dbReference type="ARBA" id="ARBA00023015"/>
    </source>
</evidence>
<comment type="similarity">
    <text evidence="2">Belongs to the krueppel C2H2-type zinc-finger protein family.</text>
</comment>
<evidence type="ECO:0000256" key="3">
    <source>
        <dbReference type="ARBA" id="ARBA00022723"/>
    </source>
</evidence>
<dbReference type="GeneID" id="66105900"/>